<feature type="transmembrane region" description="Helical" evidence="8">
    <location>
        <begin position="256"/>
        <end position="280"/>
    </location>
</feature>
<evidence type="ECO:0000256" key="8">
    <source>
        <dbReference type="SAM" id="Phobius"/>
    </source>
</evidence>
<dbReference type="Pfam" id="PF13641">
    <property type="entry name" value="Glyco_tranf_2_3"/>
    <property type="match status" value="1"/>
</dbReference>
<keyword evidence="6 8" id="KW-0472">Membrane</keyword>
<dbReference type="GO" id="GO:0016020">
    <property type="term" value="C:membrane"/>
    <property type="evidence" value="ECO:0007669"/>
    <property type="project" value="UniProtKB-SubCell"/>
</dbReference>
<keyword evidence="3 9" id="KW-0808">Transferase</keyword>
<feature type="transmembrane region" description="Helical" evidence="8">
    <location>
        <begin position="579"/>
        <end position="607"/>
    </location>
</feature>
<dbReference type="InterPro" id="IPR050321">
    <property type="entry name" value="Glycosyltr_2/OpgH_subfam"/>
</dbReference>
<protein>
    <submittedName>
        <fullName evidence="9">Glycosyl transferase</fullName>
    </submittedName>
</protein>
<evidence type="ECO:0000256" key="7">
    <source>
        <dbReference type="SAM" id="MobiDB-lite"/>
    </source>
</evidence>
<accession>A0A2G1QIY7</accession>
<feature type="region of interest" description="Disordered" evidence="7">
    <location>
        <begin position="1"/>
        <end position="25"/>
    </location>
</feature>
<sequence length="701" mass="77635">MPSPKPSGRVTLRDRTIRPSPPVLTLDRAGARVRIVLLQGQDRGKEAGAPALPGRGHVVARTEARRYPQPGDASGLDPPPTGTRERDQPAAGPASPDLLHAESRRLVRVFADAGIPPQRTLQLIRRARENGTSVQEELLALPGTDTARYFRCLAREFGLRFRAVIDHRHVAATTGDRPQLIYQQPGGRPERLVSPDISDLQVMQRLQGARQGTVEHLTVVSPHVLRGALLQCQAGSRVGDSAGRLFVRRPDLSARLVANTWQSLVAGMLLVAIPAGLFVASQSTLALLHGLASLFFLSCLVLRVLALPAAGTRRPAPLLPSRPCDLPRYTVLVAAYREAPVIGELLVHLGQLRWPRSKLEIKIVCEADDRPTIEAVHAHALAALVEVIEVPPGGPRTKPNALSYALPLTRGDFVVLYDAEDRPHPDQLLEAWQAFDMADDRLACLQAPLFVRNSADTWLTAMFALEYASLFRGLLVALARRHRFLPLGGTSNHFRRRVLDAALGWDPYNVTEDADLAVRLVRLGYRIGVIARPTLEDAPDRLGDWLGQRTRWLKGWMQCWLVHTRAPLRLVRETGLADFLVIQVFLLGIVFCALVHPAAYVLAALYWTGALKPPEGPALALWYGDLAVMAAAYLTQAALGLKAMSRLERARQWRFLPVLPLYWLLQSWAAWRALASLVRSPHYWHKTPHRPSSLRRYPAVR</sequence>
<reference evidence="9 10" key="1">
    <citation type="submission" date="2017-10" db="EMBL/GenBank/DDBJ databases">
        <title>Sedimentibacterium mangrovi gen. nov., sp. nov., a novel member of family Phyllobacteriacea isolated from mangrove sediment.</title>
        <authorList>
            <person name="Liao H."/>
            <person name="Tian Y."/>
        </authorList>
    </citation>
    <scope>NUCLEOTIDE SEQUENCE [LARGE SCALE GENOMIC DNA]</scope>
    <source>
        <strain evidence="9 10">X9-2-2</strain>
    </source>
</reference>
<dbReference type="InterPro" id="IPR029044">
    <property type="entry name" value="Nucleotide-diphossugar_trans"/>
</dbReference>
<dbReference type="PANTHER" id="PTHR43867:SF2">
    <property type="entry name" value="CELLULOSE SYNTHASE CATALYTIC SUBUNIT A [UDP-FORMING]"/>
    <property type="match status" value="1"/>
</dbReference>
<evidence type="ECO:0000256" key="6">
    <source>
        <dbReference type="ARBA" id="ARBA00023136"/>
    </source>
</evidence>
<evidence type="ECO:0000313" key="9">
    <source>
        <dbReference type="EMBL" id="PHP65483.1"/>
    </source>
</evidence>
<keyword evidence="10" id="KW-1185">Reference proteome</keyword>
<dbReference type="GO" id="GO:0016757">
    <property type="term" value="F:glycosyltransferase activity"/>
    <property type="evidence" value="ECO:0007669"/>
    <property type="project" value="UniProtKB-KW"/>
</dbReference>
<comment type="caution">
    <text evidence="9">The sequence shown here is derived from an EMBL/GenBank/DDBJ whole genome shotgun (WGS) entry which is preliminary data.</text>
</comment>
<evidence type="ECO:0000256" key="3">
    <source>
        <dbReference type="ARBA" id="ARBA00022679"/>
    </source>
</evidence>
<evidence type="ECO:0000256" key="2">
    <source>
        <dbReference type="ARBA" id="ARBA00022676"/>
    </source>
</evidence>
<dbReference type="Gene3D" id="3.90.550.10">
    <property type="entry name" value="Spore Coat Polysaccharide Biosynthesis Protein SpsA, Chain A"/>
    <property type="match status" value="1"/>
</dbReference>
<feature type="transmembrane region" description="Helical" evidence="8">
    <location>
        <begin position="653"/>
        <end position="671"/>
    </location>
</feature>
<keyword evidence="4 8" id="KW-0812">Transmembrane</keyword>
<evidence type="ECO:0000256" key="4">
    <source>
        <dbReference type="ARBA" id="ARBA00022692"/>
    </source>
</evidence>
<feature type="transmembrane region" description="Helical" evidence="8">
    <location>
        <begin position="286"/>
        <end position="306"/>
    </location>
</feature>
<dbReference type="PANTHER" id="PTHR43867">
    <property type="entry name" value="CELLULOSE SYNTHASE CATALYTIC SUBUNIT A [UDP-FORMING]"/>
    <property type="match status" value="1"/>
</dbReference>
<keyword evidence="2" id="KW-0328">Glycosyltransferase</keyword>
<feature type="region of interest" description="Disordered" evidence="7">
    <location>
        <begin position="39"/>
        <end position="98"/>
    </location>
</feature>
<gene>
    <name evidence="9" type="ORF">CSC94_19215</name>
</gene>
<keyword evidence="5 8" id="KW-1133">Transmembrane helix</keyword>
<dbReference type="EMBL" id="PDVP01000015">
    <property type="protein sequence ID" value="PHP65483.1"/>
    <property type="molecule type" value="Genomic_DNA"/>
</dbReference>
<evidence type="ECO:0000256" key="1">
    <source>
        <dbReference type="ARBA" id="ARBA00004141"/>
    </source>
</evidence>
<feature type="transmembrane region" description="Helical" evidence="8">
    <location>
        <begin position="619"/>
        <end position="641"/>
    </location>
</feature>
<name>A0A2G1QIY7_9HYPH</name>
<organism evidence="9 10">
    <name type="scientific">Zhengella mangrovi</name>
    <dbReference type="NCBI Taxonomy" id="1982044"/>
    <lineage>
        <taxon>Bacteria</taxon>
        <taxon>Pseudomonadati</taxon>
        <taxon>Pseudomonadota</taxon>
        <taxon>Alphaproteobacteria</taxon>
        <taxon>Hyphomicrobiales</taxon>
        <taxon>Notoacmeibacteraceae</taxon>
        <taxon>Zhengella</taxon>
    </lineage>
</organism>
<proteinExistence type="predicted"/>
<dbReference type="Proteomes" id="UP000221168">
    <property type="component" value="Unassembled WGS sequence"/>
</dbReference>
<dbReference type="AlphaFoldDB" id="A0A2G1QIY7"/>
<evidence type="ECO:0000313" key="10">
    <source>
        <dbReference type="Proteomes" id="UP000221168"/>
    </source>
</evidence>
<dbReference type="SUPFAM" id="SSF53448">
    <property type="entry name" value="Nucleotide-diphospho-sugar transferases"/>
    <property type="match status" value="1"/>
</dbReference>
<comment type="subcellular location">
    <subcellularLocation>
        <location evidence="1">Membrane</location>
        <topology evidence="1">Multi-pass membrane protein</topology>
    </subcellularLocation>
</comment>
<evidence type="ECO:0000256" key="5">
    <source>
        <dbReference type="ARBA" id="ARBA00022989"/>
    </source>
</evidence>